<protein>
    <submittedName>
        <fullName evidence="2">Uncharacterized protein</fullName>
    </submittedName>
</protein>
<dbReference type="EMBL" id="KV425583">
    <property type="protein sequence ID" value="KZT23731.1"/>
    <property type="molecule type" value="Genomic_DNA"/>
</dbReference>
<feature type="compositionally biased region" description="Basic residues" evidence="1">
    <location>
        <begin position="173"/>
        <end position="184"/>
    </location>
</feature>
<organism evidence="2 3">
    <name type="scientific">Neolentinus lepideus HHB14362 ss-1</name>
    <dbReference type="NCBI Taxonomy" id="1314782"/>
    <lineage>
        <taxon>Eukaryota</taxon>
        <taxon>Fungi</taxon>
        <taxon>Dikarya</taxon>
        <taxon>Basidiomycota</taxon>
        <taxon>Agaricomycotina</taxon>
        <taxon>Agaricomycetes</taxon>
        <taxon>Gloeophyllales</taxon>
        <taxon>Gloeophyllaceae</taxon>
        <taxon>Neolentinus</taxon>
    </lineage>
</organism>
<dbReference type="Proteomes" id="UP000076761">
    <property type="component" value="Unassembled WGS sequence"/>
</dbReference>
<name>A0A165RFA1_9AGAM</name>
<sequence>MAEFQLTSKARHNPFLIPQPPANDTLKVKSTDIAIFKHFLNTSSSHLSAAMAPSKAAFTVFVDEACVADVAKSSATKSTSKGAVSTTSATTITALFTSNITTLSLFDAEAEKENIDPLTGLRAGAPVPKGKKRKAPLAPKTVKPLQAKAINASQELENEKKKKKPTKSTSKARTSKPRKPKASKSRSPSLPVVLEDHEDQPRVEEVDADTRCYELTVLPLADVTEAYEEGSPSKRRAIELPLTPSKVPQDRSLEPEIGDDFIPAEFELDMTPRIRGVSVEPEEPQSFSTPEKEKTYTYFTFSSPSKSAERYRLVRERSLTPEEAALEL</sequence>
<keyword evidence="3" id="KW-1185">Reference proteome</keyword>
<evidence type="ECO:0000256" key="1">
    <source>
        <dbReference type="SAM" id="MobiDB-lite"/>
    </source>
</evidence>
<feature type="region of interest" description="Disordered" evidence="1">
    <location>
        <begin position="227"/>
        <end position="256"/>
    </location>
</feature>
<evidence type="ECO:0000313" key="3">
    <source>
        <dbReference type="Proteomes" id="UP000076761"/>
    </source>
</evidence>
<accession>A0A165RFA1</accession>
<dbReference type="InParanoid" id="A0A165RFA1"/>
<reference evidence="2 3" key="1">
    <citation type="journal article" date="2016" name="Mol. Biol. Evol.">
        <title>Comparative Genomics of Early-Diverging Mushroom-Forming Fungi Provides Insights into the Origins of Lignocellulose Decay Capabilities.</title>
        <authorList>
            <person name="Nagy L.G."/>
            <person name="Riley R."/>
            <person name="Tritt A."/>
            <person name="Adam C."/>
            <person name="Daum C."/>
            <person name="Floudas D."/>
            <person name="Sun H."/>
            <person name="Yadav J.S."/>
            <person name="Pangilinan J."/>
            <person name="Larsson K.H."/>
            <person name="Matsuura K."/>
            <person name="Barry K."/>
            <person name="Labutti K."/>
            <person name="Kuo R."/>
            <person name="Ohm R.A."/>
            <person name="Bhattacharya S.S."/>
            <person name="Shirouzu T."/>
            <person name="Yoshinaga Y."/>
            <person name="Martin F.M."/>
            <person name="Grigoriev I.V."/>
            <person name="Hibbett D.S."/>
        </authorList>
    </citation>
    <scope>NUCLEOTIDE SEQUENCE [LARGE SCALE GENOMIC DNA]</scope>
    <source>
        <strain evidence="2 3">HHB14362 ss-1</strain>
    </source>
</reference>
<dbReference type="AlphaFoldDB" id="A0A165RFA1"/>
<evidence type="ECO:0000313" key="2">
    <source>
        <dbReference type="EMBL" id="KZT23731.1"/>
    </source>
</evidence>
<feature type="region of interest" description="Disordered" evidence="1">
    <location>
        <begin position="117"/>
        <end position="207"/>
    </location>
</feature>
<gene>
    <name evidence="2" type="ORF">NEOLEDRAFT_1136227</name>
</gene>
<proteinExistence type="predicted"/>
<dbReference type="STRING" id="1314782.A0A165RFA1"/>
<dbReference type="OrthoDB" id="3265369at2759"/>